<feature type="domain" description="Transglycosylase SLT" evidence="4">
    <location>
        <begin position="1117"/>
        <end position="1223"/>
    </location>
</feature>
<protein>
    <recommendedName>
        <fullName evidence="8">TraG N-terminal Proteobacteria domain-containing protein</fullName>
    </recommendedName>
</protein>
<dbReference type="InterPro" id="IPR023346">
    <property type="entry name" value="Lysozyme-like_dom_sf"/>
</dbReference>
<feature type="transmembrane region" description="Helical" evidence="3">
    <location>
        <begin position="420"/>
        <end position="440"/>
    </location>
</feature>
<feature type="domain" description="TraG N-terminal Proteobacteria" evidence="5">
    <location>
        <begin position="4"/>
        <end position="458"/>
    </location>
</feature>
<dbReference type="PANTHER" id="PTHR37423">
    <property type="entry name" value="SOLUBLE LYTIC MUREIN TRANSGLYCOSYLASE-RELATED"/>
    <property type="match status" value="1"/>
</dbReference>
<dbReference type="PANTHER" id="PTHR37423:SF2">
    <property type="entry name" value="MEMBRANE-BOUND LYTIC MUREIN TRANSGLYCOSYLASE C"/>
    <property type="match status" value="1"/>
</dbReference>
<gene>
    <name evidence="6" type="ORF">A1507_12000</name>
</gene>
<dbReference type="RefSeq" id="WP_064040457.1">
    <property type="nucleotide sequence ID" value="NZ_LUUJ01000076.1"/>
</dbReference>
<feature type="transmembrane region" description="Helical" evidence="3">
    <location>
        <begin position="340"/>
        <end position="362"/>
    </location>
</feature>
<dbReference type="InterPro" id="IPR000189">
    <property type="entry name" value="Transglyc_AS"/>
</dbReference>
<keyword evidence="3" id="KW-0812">Transmembrane</keyword>
<feature type="transmembrane region" description="Helical" evidence="3">
    <location>
        <begin position="368"/>
        <end position="386"/>
    </location>
</feature>
<dbReference type="GO" id="GO:0016020">
    <property type="term" value="C:membrane"/>
    <property type="evidence" value="ECO:0007669"/>
    <property type="project" value="InterPro"/>
</dbReference>
<dbReference type="Gene3D" id="1.10.530.10">
    <property type="match status" value="1"/>
</dbReference>
<organism evidence="6 7">
    <name type="scientific">Methylomonas koyamae</name>
    <dbReference type="NCBI Taxonomy" id="702114"/>
    <lineage>
        <taxon>Bacteria</taxon>
        <taxon>Pseudomonadati</taxon>
        <taxon>Pseudomonadota</taxon>
        <taxon>Gammaproteobacteria</taxon>
        <taxon>Methylococcales</taxon>
        <taxon>Methylococcaceae</taxon>
        <taxon>Methylomonas</taxon>
    </lineage>
</organism>
<evidence type="ECO:0008006" key="8">
    <source>
        <dbReference type="Google" id="ProtNLM"/>
    </source>
</evidence>
<dbReference type="Pfam" id="PF07916">
    <property type="entry name" value="TraG_N"/>
    <property type="match status" value="1"/>
</dbReference>
<feature type="region of interest" description="Disordered" evidence="2">
    <location>
        <begin position="599"/>
        <end position="623"/>
    </location>
</feature>
<evidence type="ECO:0000256" key="2">
    <source>
        <dbReference type="SAM" id="MobiDB-lite"/>
    </source>
</evidence>
<feature type="region of interest" description="Disordered" evidence="2">
    <location>
        <begin position="539"/>
        <end position="562"/>
    </location>
</feature>
<feature type="transmembrane region" description="Helical" evidence="3">
    <location>
        <begin position="32"/>
        <end position="51"/>
    </location>
</feature>
<feature type="transmembrane region" description="Helical" evidence="3">
    <location>
        <begin position="63"/>
        <end position="80"/>
    </location>
</feature>
<evidence type="ECO:0000256" key="1">
    <source>
        <dbReference type="ARBA" id="ARBA00007734"/>
    </source>
</evidence>
<comment type="caution">
    <text evidence="6">The sequence shown here is derived from an EMBL/GenBank/DDBJ whole genome shotgun (WGS) entry which is preliminary data.</text>
</comment>
<reference evidence="6 7" key="1">
    <citation type="submission" date="2016-03" db="EMBL/GenBank/DDBJ databases">
        <authorList>
            <person name="Ploux O."/>
        </authorList>
    </citation>
    <scope>NUCLEOTIDE SEQUENCE [LARGE SCALE GENOMIC DNA]</scope>
    <source>
        <strain evidence="6 7">R-45378</strain>
    </source>
</reference>
<feature type="region of interest" description="Disordered" evidence="2">
    <location>
        <begin position="819"/>
        <end position="841"/>
    </location>
</feature>
<keyword evidence="3" id="KW-0472">Membrane</keyword>
<feature type="compositionally biased region" description="Polar residues" evidence="2">
    <location>
        <begin position="1090"/>
        <end position="1100"/>
    </location>
</feature>
<keyword evidence="3" id="KW-1133">Transmembrane helix</keyword>
<accession>A0A177NFP4</accession>
<evidence type="ECO:0000313" key="6">
    <source>
        <dbReference type="EMBL" id="OAI16273.1"/>
    </source>
</evidence>
<name>A0A177NFP4_9GAMM</name>
<dbReference type="PROSITE" id="PS00922">
    <property type="entry name" value="TRANSGLYCOSYLASE"/>
    <property type="match status" value="1"/>
</dbReference>
<dbReference type="InterPro" id="IPR012931">
    <property type="entry name" value="TraG_N_Proteobacteria"/>
</dbReference>
<feature type="region of interest" description="Disordered" evidence="2">
    <location>
        <begin position="1086"/>
        <end position="1107"/>
    </location>
</feature>
<evidence type="ECO:0000259" key="4">
    <source>
        <dbReference type="Pfam" id="PF01464"/>
    </source>
</evidence>
<sequence>MIYEIFSIGDSQFLAAILNAIAMISLTDDYKGAAAVGASLGVTMVMLRGLTQFNASGIRYQDVFASMLIYTALFAPGVTVKVEDAYSGNVVVVNNVPFGPAVAGSILSNMGYRLTRLFEQGFSVPSMTEHGFADPLNTLIAVRKNLLSRITLGKANSPSAKVDLEASFVNYVKECTLTGVDLNQTTLDAIMRTASVMTAIRFNSKVYTTEVYLGSGPTVLTCTDAYAALDDYINKYGITGLEDLLQQTLNLAKSEDVETRISDALTALSSSTISANDYMLASLIVPMFEKGIVGRYEDGLKWNKAAMVHQSIQQRNMQWAAEQTLFTRIVRPMMTWIEGLSYAITPLMVFAVMLGSAGISMVGQYFKMLLWIQLWMPIMAVINLYITMSALGKMDALDAQGFNIPSIEGIYQMDMVLQDWVAIGGMLASSTPAIALMLVYGGSVTATHFMGRMQSGDYIDERAGSPAVLATAPVFANQSAYQHSPLKGTHRTGAENVLPTFNVSREASEAVSSSSNYMRQAGAQFMSSLANSAGNSFASNRDASTGHSFSRRLNSSSSETDKLMLSEGSGYAQRYSDTDMTSDQFASVLSGAVALGGSGLERKADDGKNDDGAESNSKRGASKDMLQANISDRLQGQFGLNSQRANEIAHDMATRLTEDTGFQTDLARSVASDAQSGTREVVSLGLNNQTLQSLQSSATDMLSASDAYSTTAAMQSRMGTNAQFGALESGQAISTRPGLMSRLNNELMRFGLSGDAQTLASDWRASGLITDKTQAYAAAGMSLLTGHSPARFRKMNSSESRQAKTTGFELLRDSFAAETGQHADPHRNAGLRTETPSHGQAQAEFDRAGAVSPRGAAGNLPQQVEGRMAEIGNEVRNGDASVDRFHAKETSELNAGRREEFSAMAGAKAKYFAQEINHLARGEKSVAEMNYDAVAGTLYSARNYVEALGKSAYSGANSFFDNMSTNVSNGDGYWTAAEKAFNSVSGEAGDHAIDAWRDMKGNEVAQQLTPSQLQYYKAALTETVVGIRQAEYGLGDGAGTAAAREKLESEHGPAIGGDIAELLNRAATQNRPDLIRSIGNYNDAVKKNSDAGSVDSQTAHQPKVDHTVPSHLKPIFDRVESQYGLPSGLLARMGAVESTFDPHAESEKGAKGIMQLMPDTADRFGVTNREDPEQAIDGAGQYMRFLIDRYHGNLELAVAAYNAGEGNVDKYKGIPPFRETEKYVRDVLG</sequence>
<feature type="compositionally biased region" description="Basic and acidic residues" evidence="2">
    <location>
        <begin position="600"/>
        <end position="611"/>
    </location>
</feature>
<evidence type="ECO:0000259" key="5">
    <source>
        <dbReference type="Pfam" id="PF07916"/>
    </source>
</evidence>
<dbReference type="GO" id="GO:0000270">
    <property type="term" value="P:peptidoglycan metabolic process"/>
    <property type="evidence" value="ECO:0007669"/>
    <property type="project" value="InterPro"/>
</dbReference>
<proteinExistence type="inferred from homology"/>
<dbReference type="EMBL" id="LUUJ01000076">
    <property type="protein sequence ID" value="OAI16273.1"/>
    <property type="molecule type" value="Genomic_DNA"/>
</dbReference>
<dbReference type="InterPro" id="IPR008258">
    <property type="entry name" value="Transglycosylase_SLT_dom_1"/>
</dbReference>
<dbReference type="Proteomes" id="UP000077857">
    <property type="component" value="Unassembled WGS sequence"/>
</dbReference>
<dbReference type="SUPFAM" id="SSF53955">
    <property type="entry name" value="Lysozyme-like"/>
    <property type="match status" value="1"/>
</dbReference>
<dbReference type="OrthoDB" id="6717612at2"/>
<feature type="transmembrane region" description="Helical" evidence="3">
    <location>
        <begin position="86"/>
        <end position="107"/>
    </location>
</feature>
<dbReference type="Pfam" id="PF01464">
    <property type="entry name" value="SLT"/>
    <property type="match status" value="1"/>
</dbReference>
<feature type="transmembrane region" description="Helical" evidence="3">
    <location>
        <begin position="7"/>
        <end position="26"/>
    </location>
</feature>
<dbReference type="CDD" id="cd00254">
    <property type="entry name" value="LT-like"/>
    <property type="match status" value="1"/>
</dbReference>
<dbReference type="GO" id="GO:0008933">
    <property type="term" value="F:peptidoglycan lytic transglycosylase activity"/>
    <property type="evidence" value="ECO:0007669"/>
    <property type="project" value="InterPro"/>
</dbReference>
<evidence type="ECO:0000256" key="3">
    <source>
        <dbReference type="SAM" id="Phobius"/>
    </source>
</evidence>
<comment type="similarity">
    <text evidence="1">Belongs to the transglycosylase Slt family.</text>
</comment>
<dbReference type="AlphaFoldDB" id="A0A177NFP4"/>
<evidence type="ECO:0000313" key="7">
    <source>
        <dbReference type="Proteomes" id="UP000077857"/>
    </source>
</evidence>